<gene>
    <name evidence="1" type="ORF">C1H46_018893</name>
</gene>
<name>A0A540M9T9_MALBA</name>
<dbReference type="AlphaFoldDB" id="A0A540M9T9"/>
<evidence type="ECO:0000313" key="2">
    <source>
        <dbReference type="Proteomes" id="UP000315295"/>
    </source>
</evidence>
<dbReference type="EMBL" id="VIEB01000313">
    <property type="protein sequence ID" value="TQD95481.1"/>
    <property type="molecule type" value="Genomic_DNA"/>
</dbReference>
<dbReference type="Proteomes" id="UP000315295">
    <property type="component" value="Unassembled WGS sequence"/>
</dbReference>
<dbReference type="Pfam" id="PF14223">
    <property type="entry name" value="Retrotran_gag_2"/>
    <property type="match status" value="1"/>
</dbReference>
<reference evidence="1 2" key="1">
    <citation type="journal article" date="2019" name="G3 (Bethesda)">
        <title>Sequencing of a Wild Apple (Malus baccata) Genome Unravels the Differences Between Cultivated and Wild Apple Species Regarding Disease Resistance and Cold Tolerance.</title>
        <authorList>
            <person name="Chen X."/>
        </authorList>
    </citation>
    <scope>NUCLEOTIDE SEQUENCE [LARGE SCALE GENOMIC DNA]</scope>
    <source>
        <strain evidence="2">cv. Shandingzi</strain>
        <tissue evidence="1">Leaves</tissue>
    </source>
</reference>
<keyword evidence="2" id="KW-1185">Reference proteome</keyword>
<proteinExistence type="predicted"/>
<dbReference type="STRING" id="106549.A0A540M9T9"/>
<comment type="caution">
    <text evidence="1">The sequence shown here is derived from an EMBL/GenBank/DDBJ whole genome shotgun (WGS) entry which is preliminary data.</text>
</comment>
<evidence type="ECO:0000313" key="1">
    <source>
        <dbReference type="EMBL" id="TQD95481.1"/>
    </source>
</evidence>
<accession>A0A540M9T9</accession>
<sequence length="147" mass="17232">MMKLTRSNWVTWKSRMEDMLYCQDLHEPIEGINSKPENMSDANWTKMNRKNIATIRQWMDESIYHHVSKETDVQALWKKFESLFEKKTAAKKTILIKELVNMKYVEDVSVTKHFNNLQNVINQVATMGLNIEEELLSLLLLGSLPDS</sequence>
<protein>
    <recommendedName>
        <fullName evidence="3">Retrotransposon Copia-like N-terminal domain-containing protein</fullName>
    </recommendedName>
</protein>
<evidence type="ECO:0008006" key="3">
    <source>
        <dbReference type="Google" id="ProtNLM"/>
    </source>
</evidence>
<organism evidence="1 2">
    <name type="scientific">Malus baccata</name>
    <name type="common">Siberian crab apple</name>
    <name type="synonym">Pyrus baccata</name>
    <dbReference type="NCBI Taxonomy" id="106549"/>
    <lineage>
        <taxon>Eukaryota</taxon>
        <taxon>Viridiplantae</taxon>
        <taxon>Streptophyta</taxon>
        <taxon>Embryophyta</taxon>
        <taxon>Tracheophyta</taxon>
        <taxon>Spermatophyta</taxon>
        <taxon>Magnoliopsida</taxon>
        <taxon>eudicotyledons</taxon>
        <taxon>Gunneridae</taxon>
        <taxon>Pentapetalae</taxon>
        <taxon>rosids</taxon>
        <taxon>fabids</taxon>
        <taxon>Rosales</taxon>
        <taxon>Rosaceae</taxon>
        <taxon>Amygdaloideae</taxon>
        <taxon>Maleae</taxon>
        <taxon>Malus</taxon>
    </lineage>
</organism>